<comment type="caution">
    <text evidence="2">The sequence shown here is derived from an EMBL/GenBank/DDBJ whole genome shotgun (WGS) entry which is preliminary data.</text>
</comment>
<feature type="compositionally biased region" description="Basic and acidic residues" evidence="1">
    <location>
        <begin position="99"/>
        <end position="110"/>
    </location>
</feature>
<gene>
    <name evidence="2" type="ORF">O181_051480</name>
</gene>
<name>A0A9Q3HRU6_9BASI</name>
<dbReference type="Proteomes" id="UP000765509">
    <property type="component" value="Unassembled WGS sequence"/>
</dbReference>
<keyword evidence="3" id="KW-1185">Reference proteome</keyword>
<evidence type="ECO:0000256" key="1">
    <source>
        <dbReference type="SAM" id="MobiDB-lite"/>
    </source>
</evidence>
<dbReference type="OrthoDB" id="515971at2759"/>
<protein>
    <recommendedName>
        <fullName evidence="4">Retrotransposon gag domain-containing protein</fullName>
    </recommendedName>
</protein>
<evidence type="ECO:0000313" key="3">
    <source>
        <dbReference type="Proteomes" id="UP000765509"/>
    </source>
</evidence>
<organism evidence="2 3">
    <name type="scientific">Austropuccinia psidii MF-1</name>
    <dbReference type="NCBI Taxonomy" id="1389203"/>
    <lineage>
        <taxon>Eukaryota</taxon>
        <taxon>Fungi</taxon>
        <taxon>Dikarya</taxon>
        <taxon>Basidiomycota</taxon>
        <taxon>Pucciniomycotina</taxon>
        <taxon>Pucciniomycetes</taxon>
        <taxon>Pucciniales</taxon>
        <taxon>Sphaerophragmiaceae</taxon>
        <taxon>Austropuccinia</taxon>
    </lineage>
</organism>
<dbReference type="AlphaFoldDB" id="A0A9Q3HRU6"/>
<feature type="region of interest" description="Disordered" evidence="1">
    <location>
        <begin position="99"/>
        <end position="149"/>
    </location>
</feature>
<evidence type="ECO:0000313" key="2">
    <source>
        <dbReference type="EMBL" id="MBW0511765.1"/>
    </source>
</evidence>
<dbReference type="EMBL" id="AVOT02022371">
    <property type="protein sequence ID" value="MBW0511765.1"/>
    <property type="molecule type" value="Genomic_DNA"/>
</dbReference>
<accession>A0A9Q3HRU6</accession>
<reference evidence="2" key="1">
    <citation type="submission" date="2021-03" db="EMBL/GenBank/DDBJ databases">
        <title>Draft genome sequence of rust myrtle Austropuccinia psidii MF-1, a brazilian biotype.</title>
        <authorList>
            <person name="Quecine M.C."/>
            <person name="Pachon D.M.R."/>
            <person name="Bonatelli M.L."/>
            <person name="Correr F.H."/>
            <person name="Franceschini L.M."/>
            <person name="Leite T.F."/>
            <person name="Margarido G.R.A."/>
            <person name="Almeida C.A."/>
            <person name="Ferrarezi J.A."/>
            <person name="Labate C.A."/>
        </authorList>
    </citation>
    <scope>NUCLEOTIDE SEQUENCE</scope>
    <source>
        <strain evidence="2">MF-1</strain>
    </source>
</reference>
<sequence>MEDARTSTTSQKLFSTFDTLIESPEADITAIAVVRPESLSRGINMDIPVLVKELVYVSKTARVGNSFKSLNRNHELISLRQFQQIKAWLKNQSMLSEDQRKKLAQGKEDSPVEAPQASTSKTLPQQVPNKPKKTPKTNQKGNQKAKVKANPKWNKLNPQNYRIPKKEKTALDNLFNMSTSILDRNVLNLNNDLHHTISSNSEVETTSNFKEIPRLKKWPPFSGEGEYNHMEFMKPIDMFKEDLNIPDEYISARLHSLFTRSAKKWYHKMRQDHGKNSWPWWNEQIISKWANDSWRFKMEIYFEEATFNIERDRPMSWFLKQKDRLTAIHPDMLETMVHKRILRKCGGDLEHAIRSRMLKKWKTQKNQLIYIYMKVILSLQKKKKYQRNSV</sequence>
<evidence type="ECO:0008006" key="4">
    <source>
        <dbReference type="Google" id="ProtNLM"/>
    </source>
</evidence>
<proteinExistence type="predicted"/>